<feature type="domain" description="VOC" evidence="1">
    <location>
        <begin position="4"/>
        <end position="114"/>
    </location>
</feature>
<protein>
    <recommendedName>
        <fullName evidence="1">VOC domain-containing protein</fullName>
    </recommendedName>
</protein>
<dbReference type="InterPro" id="IPR037523">
    <property type="entry name" value="VOC_core"/>
</dbReference>
<dbReference type="AlphaFoldDB" id="A0AA37XD37"/>
<accession>A0AA37XD37</accession>
<dbReference type="PANTHER" id="PTHR35908">
    <property type="entry name" value="HYPOTHETICAL FUSION PROTEIN"/>
    <property type="match status" value="1"/>
</dbReference>
<dbReference type="RefSeq" id="WP_284249781.1">
    <property type="nucleotide sequence ID" value="NZ_BSUM01000001.1"/>
</dbReference>
<dbReference type="SUPFAM" id="SSF54593">
    <property type="entry name" value="Glyoxalase/Bleomycin resistance protein/Dihydroxybiphenyl dioxygenase"/>
    <property type="match status" value="1"/>
</dbReference>
<gene>
    <name evidence="2" type="ORF">GCM10025875_09680</name>
</gene>
<evidence type="ECO:0000259" key="1">
    <source>
        <dbReference type="PROSITE" id="PS51819"/>
    </source>
</evidence>
<dbReference type="Pfam" id="PF18029">
    <property type="entry name" value="Glyoxalase_6"/>
    <property type="match status" value="1"/>
</dbReference>
<reference evidence="2" key="2">
    <citation type="submission" date="2023-02" db="EMBL/GenBank/DDBJ databases">
        <authorList>
            <person name="Sun Q."/>
            <person name="Mori K."/>
        </authorList>
    </citation>
    <scope>NUCLEOTIDE SEQUENCE</scope>
    <source>
        <strain evidence="2">NBRC 112290</strain>
    </source>
</reference>
<dbReference type="Gene3D" id="3.10.180.10">
    <property type="entry name" value="2,3-Dihydroxybiphenyl 1,2-Dioxygenase, domain 1"/>
    <property type="match status" value="1"/>
</dbReference>
<reference evidence="2" key="1">
    <citation type="journal article" date="2014" name="Int. J. Syst. Evol. Microbiol.">
        <title>Complete genome sequence of Corynebacterium casei LMG S-19264T (=DSM 44701T), isolated from a smear-ripened cheese.</title>
        <authorList>
            <consortium name="US DOE Joint Genome Institute (JGI-PGF)"/>
            <person name="Walter F."/>
            <person name="Albersmeier A."/>
            <person name="Kalinowski J."/>
            <person name="Ruckert C."/>
        </authorList>
    </citation>
    <scope>NUCLEOTIDE SEQUENCE</scope>
    <source>
        <strain evidence="2">NBRC 112290</strain>
    </source>
</reference>
<sequence length="118" mass="12742">MALHLGMITTDSTDPLPLARWWADVLGGEVVAENEGWFVVVATEAGALAFQRVEEVTPGKNRVHLDLVVDGDLDAEHERLVAAGAASLGERTEGAARWFTLTDPQGNEFCVAPEDHHP</sequence>
<evidence type="ECO:0000313" key="3">
    <source>
        <dbReference type="Proteomes" id="UP001157161"/>
    </source>
</evidence>
<dbReference type="CDD" id="cd06587">
    <property type="entry name" value="VOC"/>
    <property type="match status" value="1"/>
</dbReference>
<name>A0AA37XD37_9MICO</name>
<keyword evidence="3" id="KW-1185">Reference proteome</keyword>
<dbReference type="InterPro" id="IPR029068">
    <property type="entry name" value="Glyas_Bleomycin-R_OHBP_Dase"/>
</dbReference>
<dbReference type="EMBL" id="BSUM01000001">
    <property type="protein sequence ID" value="GMA30976.1"/>
    <property type="molecule type" value="Genomic_DNA"/>
</dbReference>
<organism evidence="2 3">
    <name type="scientific">Litorihabitans aurantiacus</name>
    <dbReference type="NCBI Taxonomy" id="1930061"/>
    <lineage>
        <taxon>Bacteria</taxon>
        <taxon>Bacillati</taxon>
        <taxon>Actinomycetota</taxon>
        <taxon>Actinomycetes</taxon>
        <taxon>Micrococcales</taxon>
        <taxon>Beutenbergiaceae</taxon>
        <taxon>Litorihabitans</taxon>
    </lineage>
</organism>
<dbReference type="Proteomes" id="UP001157161">
    <property type="component" value="Unassembled WGS sequence"/>
</dbReference>
<comment type="caution">
    <text evidence="2">The sequence shown here is derived from an EMBL/GenBank/DDBJ whole genome shotgun (WGS) entry which is preliminary data.</text>
</comment>
<proteinExistence type="predicted"/>
<dbReference type="PANTHER" id="PTHR35908:SF1">
    <property type="entry name" value="CONSERVED PROTEIN"/>
    <property type="match status" value="1"/>
</dbReference>
<dbReference type="InterPro" id="IPR041581">
    <property type="entry name" value="Glyoxalase_6"/>
</dbReference>
<evidence type="ECO:0000313" key="2">
    <source>
        <dbReference type="EMBL" id="GMA30976.1"/>
    </source>
</evidence>
<dbReference type="PROSITE" id="PS51819">
    <property type="entry name" value="VOC"/>
    <property type="match status" value="1"/>
</dbReference>